<feature type="region of interest" description="Disordered" evidence="1">
    <location>
        <begin position="49"/>
        <end position="76"/>
    </location>
</feature>
<comment type="caution">
    <text evidence="2">The sequence shown here is derived from an EMBL/GenBank/DDBJ whole genome shotgun (WGS) entry which is preliminary data.</text>
</comment>
<reference evidence="2 3" key="1">
    <citation type="submission" date="2023-11" db="EMBL/GenBank/DDBJ databases">
        <authorList>
            <person name="Okamura Y."/>
        </authorList>
    </citation>
    <scope>NUCLEOTIDE SEQUENCE [LARGE SCALE GENOMIC DNA]</scope>
</reference>
<organism evidence="2 3">
    <name type="scientific">Leptosia nina</name>
    <dbReference type="NCBI Taxonomy" id="320188"/>
    <lineage>
        <taxon>Eukaryota</taxon>
        <taxon>Metazoa</taxon>
        <taxon>Ecdysozoa</taxon>
        <taxon>Arthropoda</taxon>
        <taxon>Hexapoda</taxon>
        <taxon>Insecta</taxon>
        <taxon>Pterygota</taxon>
        <taxon>Neoptera</taxon>
        <taxon>Endopterygota</taxon>
        <taxon>Lepidoptera</taxon>
        <taxon>Glossata</taxon>
        <taxon>Ditrysia</taxon>
        <taxon>Papilionoidea</taxon>
        <taxon>Pieridae</taxon>
        <taxon>Pierinae</taxon>
        <taxon>Leptosia</taxon>
    </lineage>
</organism>
<feature type="compositionally biased region" description="Polar residues" evidence="1">
    <location>
        <begin position="65"/>
        <end position="74"/>
    </location>
</feature>
<evidence type="ECO:0000313" key="3">
    <source>
        <dbReference type="Proteomes" id="UP001497472"/>
    </source>
</evidence>
<proteinExistence type="predicted"/>
<evidence type="ECO:0000256" key="1">
    <source>
        <dbReference type="SAM" id="MobiDB-lite"/>
    </source>
</evidence>
<sequence>MRAVRTDDEGTSSGGLLRAATDDGASAYRVDGALTSHCVTTPAPRRAHLAAPSCPARRLPARPTPNLSQPMTTATDRHHFPCLSPYLTVKSSPSRVQKDIYSSIIIVIKTPKHVCYIRYEGENLED</sequence>
<dbReference type="Proteomes" id="UP001497472">
    <property type="component" value="Unassembled WGS sequence"/>
</dbReference>
<gene>
    <name evidence="2" type="ORF">LNINA_LOCUS11345</name>
</gene>
<keyword evidence="3" id="KW-1185">Reference proteome</keyword>
<protein>
    <submittedName>
        <fullName evidence="2">Uncharacterized protein</fullName>
    </submittedName>
</protein>
<dbReference type="EMBL" id="CAVLEF010000140">
    <property type="protein sequence ID" value="CAK1552288.1"/>
    <property type="molecule type" value="Genomic_DNA"/>
</dbReference>
<accession>A0AAV1JRZ0</accession>
<dbReference type="AlphaFoldDB" id="A0AAV1JRZ0"/>
<evidence type="ECO:0000313" key="2">
    <source>
        <dbReference type="EMBL" id="CAK1552288.1"/>
    </source>
</evidence>
<name>A0AAV1JRZ0_9NEOP</name>